<dbReference type="Proteomes" id="UP000284407">
    <property type="component" value="Unassembled WGS sequence"/>
</dbReference>
<keyword evidence="3" id="KW-1185">Reference proteome</keyword>
<evidence type="ECO:0000256" key="1">
    <source>
        <dbReference type="SAM" id="Phobius"/>
    </source>
</evidence>
<organism evidence="2 3">
    <name type="scientific">Sulfitobacter guttiformis</name>
    <dbReference type="NCBI Taxonomy" id="74349"/>
    <lineage>
        <taxon>Bacteria</taxon>
        <taxon>Pseudomonadati</taxon>
        <taxon>Pseudomonadota</taxon>
        <taxon>Alphaproteobacteria</taxon>
        <taxon>Rhodobacterales</taxon>
        <taxon>Roseobacteraceae</taxon>
        <taxon>Sulfitobacter</taxon>
    </lineage>
</organism>
<name>A0A420DHS2_9RHOB</name>
<accession>A0A420DHS2</accession>
<feature type="transmembrane region" description="Helical" evidence="1">
    <location>
        <begin position="44"/>
        <end position="64"/>
    </location>
</feature>
<dbReference type="STRING" id="1443111.Z949_1657"/>
<reference evidence="2 3" key="1">
    <citation type="submission" date="2018-09" db="EMBL/GenBank/DDBJ databases">
        <title>Genomic Encyclopedia of Archaeal and Bacterial Type Strains, Phase II (KMG-II): from individual species to whole genera.</title>
        <authorList>
            <person name="Goeker M."/>
        </authorList>
    </citation>
    <scope>NUCLEOTIDE SEQUENCE [LARGE SCALE GENOMIC DNA]</scope>
    <source>
        <strain evidence="2 3">DSM 11458</strain>
    </source>
</reference>
<keyword evidence="1" id="KW-0472">Membrane</keyword>
<sequence>MFTKSAFLLSYLIATLGIFRITTGFLVVNSPDLSARYLGTTEPGSAIDGGIYYIIFAVGLGVIAEMSRSLKKLAAVEYK</sequence>
<protein>
    <submittedName>
        <fullName evidence="2">Uncharacterized protein</fullName>
    </submittedName>
</protein>
<keyword evidence="1" id="KW-0812">Transmembrane</keyword>
<dbReference type="AlphaFoldDB" id="A0A420DHS2"/>
<proteinExistence type="predicted"/>
<gene>
    <name evidence="2" type="ORF">C8N30_2864</name>
</gene>
<dbReference type="OrthoDB" id="7876903at2"/>
<comment type="caution">
    <text evidence="2">The sequence shown here is derived from an EMBL/GenBank/DDBJ whole genome shotgun (WGS) entry which is preliminary data.</text>
</comment>
<evidence type="ECO:0000313" key="3">
    <source>
        <dbReference type="Proteomes" id="UP000284407"/>
    </source>
</evidence>
<dbReference type="EMBL" id="RAQK01000002">
    <property type="protein sequence ID" value="RKE93768.1"/>
    <property type="molecule type" value="Genomic_DNA"/>
</dbReference>
<dbReference type="RefSeq" id="WP_025062190.1">
    <property type="nucleotide sequence ID" value="NZ_RAQK01000002.1"/>
</dbReference>
<keyword evidence="1" id="KW-1133">Transmembrane helix</keyword>
<evidence type="ECO:0000313" key="2">
    <source>
        <dbReference type="EMBL" id="RKE93768.1"/>
    </source>
</evidence>